<evidence type="ECO:0000256" key="4">
    <source>
        <dbReference type="ARBA" id="ARBA00022679"/>
    </source>
</evidence>
<evidence type="ECO:0000256" key="8">
    <source>
        <dbReference type="ARBA" id="ARBA00023163"/>
    </source>
</evidence>
<dbReference type="GO" id="GO:0003899">
    <property type="term" value="F:DNA-directed RNA polymerase activity"/>
    <property type="evidence" value="ECO:0007669"/>
    <property type="project" value="UniProtKB-EC"/>
</dbReference>
<dbReference type="Pfam" id="PF00623">
    <property type="entry name" value="RNA_pol_Rpb1_2"/>
    <property type="match status" value="2"/>
</dbReference>
<evidence type="ECO:0000256" key="7">
    <source>
        <dbReference type="ARBA" id="ARBA00022833"/>
    </source>
</evidence>
<dbReference type="InterPro" id="IPR015700">
    <property type="entry name" value="RPC1"/>
</dbReference>
<comment type="subcellular location">
    <subcellularLocation>
        <location evidence="1">Nucleus</location>
    </subcellularLocation>
</comment>
<sequence>MAQILTYPEQVSRYNIEKLRKCVSNGIYTYPGARYVRRNGNEFYLGGSNRKAYADILQYGDIVERHLEDGDVLLFKRQPNLHRMFVAEANFPTRIFGSEYSPFFFAASFSLQNRTNKRTTPGRAKVMSWRTLRFNESVCNPYNADFDGDEMNIHAPQTEEARAEAVLLKKICAPRKMERSWLL</sequence>
<protein>
    <recommendedName>
        <fullName evidence="2">DNA-directed RNA polymerase</fullName>
        <ecNumber evidence="2">2.7.7.6</ecNumber>
    </recommendedName>
</protein>
<keyword evidence="5" id="KW-0548">Nucleotidyltransferase</keyword>
<keyword evidence="4" id="KW-0808">Transferase</keyword>
<dbReference type="SMART" id="SM00663">
    <property type="entry name" value="RPOLA_N"/>
    <property type="match status" value="1"/>
</dbReference>
<dbReference type="EC" id="2.7.7.6" evidence="2"/>
<dbReference type="InterPro" id="IPR006592">
    <property type="entry name" value="RNA_pol_N"/>
</dbReference>
<dbReference type="GO" id="GO:0005634">
    <property type="term" value="C:nucleus"/>
    <property type="evidence" value="ECO:0007669"/>
    <property type="project" value="UniProtKB-SubCell"/>
</dbReference>
<keyword evidence="3" id="KW-0240">DNA-directed RNA polymerase</keyword>
<comment type="caution">
    <text evidence="11">The sequence shown here is derived from an EMBL/GenBank/DDBJ whole genome shotgun (WGS) entry which is preliminary data.</text>
</comment>
<keyword evidence="7" id="KW-0862">Zinc</keyword>
<keyword evidence="9" id="KW-0539">Nucleus</keyword>
<evidence type="ECO:0000256" key="3">
    <source>
        <dbReference type="ARBA" id="ARBA00022478"/>
    </source>
</evidence>
<dbReference type="PANTHER" id="PTHR48446">
    <property type="entry name" value="DNA-DIRECTED RNA POLYMERASE SUBUNIT BETA' N-TERMINAL SECTION"/>
    <property type="match status" value="1"/>
</dbReference>
<evidence type="ECO:0000313" key="11">
    <source>
        <dbReference type="EMBL" id="KAI5339675.1"/>
    </source>
</evidence>
<keyword evidence="12" id="KW-1185">Reference proteome</keyword>
<dbReference type="AlphaFoldDB" id="A0AAD4WA08"/>
<accession>A0AAD4WA08</accession>
<evidence type="ECO:0000256" key="2">
    <source>
        <dbReference type="ARBA" id="ARBA00012418"/>
    </source>
</evidence>
<dbReference type="PANTHER" id="PTHR48446:SF1">
    <property type="entry name" value="DNA-DIRECTED RNA POLYMERASE SUBUNIT BETA' N-TERMINAL SECTION"/>
    <property type="match status" value="1"/>
</dbReference>
<evidence type="ECO:0000256" key="5">
    <source>
        <dbReference type="ARBA" id="ARBA00022695"/>
    </source>
</evidence>
<dbReference type="SUPFAM" id="SSF64484">
    <property type="entry name" value="beta and beta-prime subunits of DNA dependent RNA-polymerase"/>
    <property type="match status" value="2"/>
</dbReference>
<feature type="domain" description="RNA polymerase N-terminal" evidence="10">
    <location>
        <begin position="1"/>
        <end position="183"/>
    </location>
</feature>
<dbReference type="Proteomes" id="UP001054821">
    <property type="component" value="Chromosome 3"/>
</dbReference>
<dbReference type="GO" id="GO:0003677">
    <property type="term" value="F:DNA binding"/>
    <property type="evidence" value="ECO:0007669"/>
    <property type="project" value="InterPro"/>
</dbReference>
<dbReference type="Gene3D" id="2.40.40.20">
    <property type="match status" value="2"/>
</dbReference>
<reference evidence="11 12" key="1">
    <citation type="journal article" date="2022" name="G3 (Bethesda)">
        <title>Whole-genome sequence and methylome profiling of the almond [Prunus dulcis (Mill.) D.A. Webb] cultivar 'Nonpareil'.</title>
        <authorList>
            <person name="D'Amico-Willman K.M."/>
            <person name="Ouma W.Z."/>
            <person name="Meulia T."/>
            <person name="Sideli G.M."/>
            <person name="Gradziel T.M."/>
            <person name="Fresnedo-Ramirez J."/>
        </authorList>
    </citation>
    <scope>NUCLEOTIDE SEQUENCE [LARGE SCALE GENOMIC DNA]</scope>
    <source>
        <strain evidence="11">Clone GOH B32 T37-40</strain>
    </source>
</reference>
<dbReference type="EMBL" id="JAJFAZ020000003">
    <property type="protein sequence ID" value="KAI5339675.1"/>
    <property type="molecule type" value="Genomic_DNA"/>
</dbReference>
<organism evidence="11 12">
    <name type="scientific">Prunus dulcis</name>
    <name type="common">Almond</name>
    <name type="synonym">Amygdalus dulcis</name>
    <dbReference type="NCBI Taxonomy" id="3755"/>
    <lineage>
        <taxon>Eukaryota</taxon>
        <taxon>Viridiplantae</taxon>
        <taxon>Streptophyta</taxon>
        <taxon>Embryophyta</taxon>
        <taxon>Tracheophyta</taxon>
        <taxon>Spermatophyta</taxon>
        <taxon>Magnoliopsida</taxon>
        <taxon>eudicotyledons</taxon>
        <taxon>Gunneridae</taxon>
        <taxon>Pentapetalae</taxon>
        <taxon>rosids</taxon>
        <taxon>fabids</taxon>
        <taxon>Rosales</taxon>
        <taxon>Rosaceae</taxon>
        <taxon>Amygdaloideae</taxon>
        <taxon>Amygdaleae</taxon>
        <taxon>Prunus</taxon>
    </lineage>
</organism>
<dbReference type="InterPro" id="IPR000722">
    <property type="entry name" value="RNA_pol_asu"/>
</dbReference>
<dbReference type="Gene3D" id="3.30.1490.180">
    <property type="entry name" value="RNA polymerase ii"/>
    <property type="match status" value="1"/>
</dbReference>
<evidence type="ECO:0000256" key="6">
    <source>
        <dbReference type="ARBA" id="ARBA00022723"/>
    </source>
</evidence>
<evidence type="ECO:0000313" key="12">
    <source>
        <dbReference type="Proteomes" id="UP001054821"/>
    </source>
</evidence>
<gene>
    <name evidence="11" type="ORF">L3X38_018947</name>
</gene>
<dbReference type="GO" id="GO:0000428">
    <property type="term" value="C:DNA-directed RNA polymerase complex"/>
    <property type="evidence" value="ECO:0007669"/>
    <property type="project" value="UniProtKB-KW"/>
</dbReference>
<keyword evidence="6" id="KW-0479">Metal-binding</keyword>
<proteinExistence type="predicted"/>
<name>A0AAD4WA08_PRUDU</name>
<evidence type="ECO:0000259" key="10">
    <source>
        <dbReference type="SMART" id="SM00663"/>
    </source>
</evidence>
<evidence type="ECO:0000256" key="1">
    <source>
        <dbReference type="ARBA" id="ARBA00004123"/>
    </source>
</evidence>
<dbReference type="GO" id="GO:0006351">
    <property type="term" value="P:DNA-templated transcription"/>
    <property type="evidence" value="ECO:0007669"/>
    <property type="project" value="InterPro"/>
</dbReference>
<evidence type="ECO:0000256" key="9">
    <source>
        <dbReference type="ARBA" id="ARBA00023242"/>
    </source>
</evidence>
<keyword evidence="8" id="KW-0804">Transcription</keyword>
<dbReference type="GO" id="GO:0046872">
    <property type="term" value="F:metal ion binding"/>
    <property type="evidence" value="ECO:0007669"/>
    <property type="project" value="UniProtKB-KW"/>
</dbReference>